<dbReference type="InterPro" id="IPR032675">
    <property type="entry name" value="LRR_dom_sf"/>
</dbReference>
<dbReference type="SMART" id="SM00369">
    <property type="entry name" value="LRR_TYP"/>
    <property type="match status" value="3"/>
</dbReference>
<dbReference type="EMBL" id="CM000883">
    <property type="protein sequence ID" value="KQJ87296.1"/>
    <property type="molecule type" value="Genomic_DNA"/>
</dbReference>
<evidence type="ECO:0000256" key="1">
    <source>
        <dbReference type="ARBA" id="ARBA00008894"/>
    </source>
</evidence>
<evidence type="ECO:0000259" key="9">
    <source>
        <dbReference type="Pfam" id="PF18052"/>
    </source>
</evidence>
<evidence type="ECO:0000256" key="6">
    <source>
        <dbReference type="ARBA" id="ARBA00022840"/>
    </source>
</evidence>
<evidence type="ECO:0000313" key="13">
    <source>
        <dbReference type="Proteomes" id="UP000008810"/>
    </source>
</evidence>
<proteinExistence type="inferred from homology"/>
<dbReference type="GO" id="GO:0098542">
    <property type="term" value="P:defense response to other organism"/>
    <property type="evidence" value="ECO:0000318"/>
    <property type="project" value="GO_Central"/>
</dbReference>
<dbReference type="EnsemblPlants" id="KQJ87296">
    <property type="protein sequence ID" value="KQJ87296"/>
    <property type="gene ID" value="BRADI_4g10220v3"/>
</dbReference>
<dbReference type="Proteomes" id="UP000008810">
    <property type="component" value="Chromosome 4"/>
</dbReference>
<dbReference type="AlphaFoldDB" id="A0A0Q3ILY0"/>
<evidence type="ECO:0008006" key="14">
    <source>
        <dbReference type="Google" id="ProtNLM"/>
    </source>
</evidence>
<evidence type="ECO:0000256" key="5">
    <source>
        <dbReference type="ARBA" id="ARBA00022821"/>
    </source>
</evidence>
<name>A0A0Q3ILY0_BRADI</name>
<dbReference type="InterPro" id="IPR002182">
    <property type="entry name" value="NB-ARC"/>
</dbReference>
<protein>
    <recommendedName>
        <fullName evidence="14">AAA+ ATPase domain-containing protein</fullName>
    </recommendedName>
</protein>
<dbReference type="Gene3D" id="1.20.5.4130">
    <property type="match status" value="1"/>
</dbReference>
<accession>A0A0Q3ILY0</accession>
<dbReference type="Pfam" id="PF18052">
    <property type="entry name" value="Rx_N"/>
    <property type="match status" value="1"/>
</dbReference>
<comment type="similarity">
    <text evidence="1">Belongs to the disease resistance NB-LRR family.</text>
</comment>
<keyword evidence="5" id="KW-0611">Plant defense</keyword>
<evidence type="ECO:0000256" key="7">
    <source>
        <dbReference type="ARBA" id="ARBA00023054"/>
    </source>
</evidence>
<evidence type="ECO:0000256" key="2">
    <source>
        <dbReference type="ARBA" id="ARBA00022614"/>
    </source>
</evidence>
<dbReference type="PANTHER" id="PTHR36766:SF70">
    <property type="entry name" value="DISEASE RESISTANCE PROTEIN RGA4"/>
    <property type="match status" value="1"/>
</dbReference>
<evidence type="ECO:0000313" key="11">
    <source>
        <dbReference type="EMBL" id="KQJ87296.1"/>
    </source>
</evidence>
<reference evidence="11 12" key="1">
    <citation type="journal article" date="2010" name="Nature">
        <title>Genome sequencing and analysis of the model grass Brachypodium distachyon.</title>
        <authorList>
            <consortium name="International Brachypodium Initiative"/>
        </authorList>
    </citation>
    <scope>NUCLEOTIDE SEQUENCE [LARGE SCALE GENOMIC DNA]</scope>
    <source>
        <strain evidence="11 12">Bd21</strain>
    </source>
</reference>
<dbReference type="Gene3D" id="3.40.50.300">
    <property type="entry name" value="P-loop containing nucleotide triphosphate hydrolases"/>
    <property type="match status" value="1"/>
</dbReference>
<keyword evidence="3" id="KW-0677">Repeat</keyword>
<dbReference type="PANTHER" id="PTHR36766">
    <property type="entry name" value="PLANT BROAD-SPECTRUM MILDEW RESISTANCE PROTEIN RPW8"/>
    <property type="match status" value="1"/>
</dbReference>
<reference evidence="11" key="2">
    <citation type="submission" date="2017-06" db="EMBL/GenBank/DDBJ databases">
        <title>WGS assembly of Brachypodium distachyon.</title>
        <authorList>
            <consortium name="The International Brachypodium Initiative"/>
            <person name="Lucas S."/>
            <person name="Harmon-Smith M."/>
            <person name="Lail K."/>
            <person name="Tice H."/>
            <person name="Grimwood J."/>
            <person name="Bruce D."/>
            <person name="Barry K."/>
            <person name="Shu S."/>
            <person name="Lindquist E."/>
            <person name="Wang M."/>
            <person name="Pitluck S."/>
            <person name="Vogel J.P."/>
            <person name="Garvin D.F."/>
            <person name="Mockler T.C."/>
            <person name="Schmutz J."/>
            <person name="Rokhsar D."/>
            <person name="Bevan M.W."/>
        </authorList>
    </citation>
    <scope>NUCLEOTIDE SEQUENCE</scope>
    <source>
        <strain evidence="11">Bd21</strain>
    </source>
</reference>
<keyword evidence="13" id="KW-1185">Reference proteome</keyword>
<keyword evidence="6" id="KW-0067">ATP-binding</keyword>
<reference evidence="12" key="3">
    <citation type="submission" date="2018-08" db="UniProtKB">
        <authorList>
            <consortium name="EnsemblPlants"/>
        </authorList>
    </citation>
    <scope>IDENTIFICATION</scope>
    <source>
        <strain evidence="12">cv. Bd21</strain>
    </source>
</reference>
<evidence type="ECO:0000259" key="8">
    <source>
        <dbReference type="Pfam" id="PF00931"/>
    </source>
</evidence>
<dbReference type="InterPro" id="IPR042197">
    <property type="entry name" value="Apaf_helical"/>
</dbReference>
<sequence length="973" mass="109573">MATILDSLVGSCAKKLQDIITEEAVLILGVEEDLRELQRTMTQIQCFLNDAQQRRTAESAVYNWLGELRDAMYYADDIIDLARSEGGKLLAEHPSSRKSTSCTGISLFTCIPNVQKRHKIAVQIRDFNAELERISKVGERFLKLQNMQPKAEVQVAKQSMQRSSLEEPNLLGKEAWRNMVDLVLAHKENKTYKLAIVGTGGVGKITLAQKIYNDQKIQGNFNKQAWICVSKDYSEVAILKEVLRKIGVPYDQDENAGELSRKLQVAIDKKSFFLVLDDVWQAESWIDVLRTPLHAATTVVVLVTTRHDTVALAIGAEHMHRVDLMSIDVGWELLWKSMNINEVKEVQSLRDIGMEIVRKCGGLPLAIKVIAPILATKEKTEKGWRTVINKSSWSMRKLPPELSGALYLSYDELPRHLKQCLLYCSLYPEDSEMWRGDLTRLWVAEAQQYFDHEVCKMHDLFRQLAQHISAEECFCGDPQSLEAKFFPKLRRISIVTDKDSVHLPNVGKEQIRARTLNIHCAKPPRVESTIFKMLPCIRVLNLSGSSIEAIPACIGNLVHLRLLDLNGTDISSLPESIGYLINLQILNLQMCKALHNLPLAITQLCNLRYLGLHGTPINQVTKGIGTLEFLNDLEGFSIGGETGSAKTQDGWKLEELRHLSWLRNLDLITLERAVPCSTNLLLQDKKYLKVLKLRCTEHSDIPYSEEDVGKIEKIFEQLIPSQNLEYIGIFGFFGRRYPTWLNSTHLSSVKLLKLIDCISCVHLPPLGQLPNLKYLRINGAAAITNIGPEFVGCRGANPRSPVAIAFPKLEWLVVEGMPNCEEWSFVEEEDAAAPAMEGGVDGSVEIRKEKAPSPGMLLLPCLKKLELFGNQATSLKELQIRGASCLKVMEDMPFLSALKIEGCEVLERVSNLPLVRVMCAHGCPNLQNVEGLGSLQQLWLHKNMEDISKLWVPELQQQCQQIHGEDLDVFDWV</sequence>
<dbReference type="InterPro" id="IPR027417">
    <property type="entry name" value="P-loop_NTPase"/>
</dbReference>
<feature type="domain" description="Disease resistance N-terminal" evidence="9">
    <location>
        <begin position="9"/>
        <end position="88"/>
    </location>
</feature>
<dbReference type="CDD" id="cd14798">
    <property type="entry name" value="RX-CC_like"/>
    <property type="match status" value="1"/>
</dbReference>
<evidence type="ECO:0000256" key="4">
    <source>
        <dbReference type="ARBA" id="ARBA00022741"/>
    </source>
</evidence>
<keyword evidence="7" id="KW-0175">Coiled coil</keyword>
<dbReference type="Pfam" id="PF23598">
    <property type="entry name" value="LRR_14"/>
    <property type="match status" value="1"/>
</dbReference>
<feature type="domain" description="Disease resistance R13L4/SHOC-2-like LRR" evidence="10">
    <location>
        <begin position="533"/>
        <end position="791"/>
    </location>
</feature>
<dbReference type="SUPFAM" id="SSF52058">
    <property type="entry name" value="L domain-like"/>
    <property type="match status" value="1"/>
</dbReference>
<organism evidence="11">
    <name type="scientific">Brachypodium distachyon</name>
    <name type="common">Purple false brome</name>
    <name type="synonym">Trachynia distachya</name>
    <dbReference type="NCBI Taxonomy" id="15368"/>
    <lineage>
        <taxon>Eukaryota</taxon>
        <taxon>Viridiplantae</taxon>
        <taxon>Streptophyta</taxon>
        <taxon>Embryophyta</taxon>
        <taxon>Tracheophyta</taxon>
        <taxon>Spermatophyta</taxon>
        <taxon>Magnoliopsida</taxon>
        <taxon>Liliopsida</taxon>
        <taxon>Poales</taxon>
        <taxon>Poaceae</taxon>
        <taxon>BOP clade</taxon>
        <taxon>Pooideae</taxon>
        <taxon>Stipodae</taxon>
        <taxon>Brachypodieae</taxon>
        <taxon>Brachypodium</taxon>
    </lineage>
</organism>
<dbReference type="InterPro" id="IPR041118">
    <property type="entry name" value="Rx_N"/>
</dbReference>
<dbReference type="OrthoDB" id="1050628at2759"/>
<evidence type="ECO:0000256" key="3">
    <source>
        <dbReference type="ARBA" id="ARBA00022737"/>
    </source>
</evidence>
<gene>
    <name evidence="11" type="ORF">BRADI_4g10220v3</name>
</gene>
<dbReference type="SUPFAM" id="SSF52540">
    <property type="entry name" value="P-loop containing nucleoside triphosphate hydrolases"/>
    <property type="match status" value="1"/>
</dbReference>
<dbReference type="GO" id="GO:0005524">
    <property type="term" value="F:ATP binding"/>
    <property type="evidence" value="ECO:0007669"/>
    <property type="project" value="UniProtKB-KW"/>
</dbReference>
<dbReference type="InterPro" id="IPR038005">
    <property type="entry name" value="RX-like_CC"/>
</dbReference>
<dbReference type="PRINTS" id="PR00364">
    <property type="entry name" value="DISEASERSIST"/>
</dbReference>
<evidence type="ECO:0000259" key="10">
    <source>
        <dbReference type="Pfam" id="PF23598"/>
    </source>
</evidence>
<dbReference type="Gene3D" id="3.80.10.10">
    <property type="entry name" value="Ribonuclease Inhibitor"/>
    <property type="match status" value="2"/>
</dbReference>
<dbReference type="InterPro" id="IPR003591">
    <property type="entry name" value="Leu-rich_rpt_typical-subtyp"/>
</dbReference>
<dbReference type="GO" id="GO:0043531">
    <property type="term" value="F:ADP binding"/>
    <property type="evidence" value="ECO:0007669"/>
    <property type="project" value="InterPro"/>
</dbReference>
<dbReference type="InterPro" id="IPR055414">
    <property type="entry name" value="LRR_R13L4/SHOC2-like"/>
</dbReference>
<dbReference type="Gramene" id="KQJ87296">
    <property type="protein sequence ID" value="KQJ87296"/>
    <property type="gene ID" value="BRADI_4g10220v3"/>
</dbReference>
<keyword evidence="2" id="KW-0433">Leucine-rich repeat</keyword>
<dbReference type="Gene3D" id="1.10.8.430">
    <property type="entry name" value="Helical domain of apoptotic protease-activating factors"/>
    <property type="match status" value="1"/>
</dbReference>
<feature type="domain" description="NB-ARC" evidence="8">
    <location>
        <begin position="184"/>
        <end position="339"/>
    </location>
</feature>
<dbReference type="Pfam" id="PF00931">
    <property type="entry name" value="NB-ARC"/>
    <property type="match status" value="1"/>
</dbReference>
<dbReference type="InParanoid" id="A0A0Q3ILY0"/>
<evidence type="ECO:0000313" key="12">
    <source>
        <dbReference type="EnsemblPlants" id="KQJ87296"/>
    </source>
</evidence>
<keyword evidence="4" id="KW-0547">Nucleotide-binding</keyword>